<dbReference type="PANTHER" id="PTHR16166:SF22">
    <property type="entry name" value="INTERMEMBRANE LIPID TRANSFER PROTEIN VPS13A"/>
    <property type="match status" value="1"/>
</dbReference>
<accession>A0A4Z2BCW6</accession>
<dbReference type="GO" id="GO:0045053">
    <property type="term" value="P:protein retention in Golgi apparatus"/>
    <property type="evidence" value="ECO:0007669"/>
    <property type="project" value="TreeGrafter"/>
</dbReference>
<dbReference type="Proteomes" id="UP000516260">
    <property type="component" value="Chromosome 4"/>
</dbReference>
<name>A0A4Z2BCW6_9TELE</name>
<reference evidence="1 2" key="1">
    <citation type="submission" date="2019-04" db="EMBL/GenBank/DDBJ databases">
        <title>The sequence and de novo assembly of Takifugu bimaculatus genome using PacBio and Hi-C technologies.</title>
        <authorList>
            <person name="Xu P."/>
            <person name="Liu B."/>
            <person name="Zhou Z."/>
        </authorList>
    </citation>
    <scope>NUCLEOTIDE SEQUENCE [LARGE SCALE GENOMIC DNA]</scope>
    <source>
        <strain evidence="1">TB-2018</strain>
        <tissue evidence="1">Muscle</tissue>
    </source>
</reference>
<gene>
    <name evidence="1" type="ORF">fugu_003901</name>
</gene>
<dbReference type="GO" id="GO:0006914">
    <property type="term" value="P:autophagy"/>
    <property type="evidence" value="ECO:0007669"/>
    <property type="project" value="TreeGrafter"/>
</dbReference>
<dbReference type="AlphaFoldDB" id="A0A4Z2BCW6"/>
<dbReference type="GO" id="GO:0006623">
    <property type="term" value="P:protein targeting to vacuole"/>
    <property type="evidence" value="ECO:0007669"/>
    <property type="project" value="TreeGrafter"/>
</dbReference>
<dbReference type="EMBL" id="SWLE01000017">
    <property type="protein sequence ID" value="TNM89667.1"/>
    <property type="molecule type" value="Genomic_DNA"/>
</dbReference>
<proteinExistence type="predicted"/>
<evidence type="ECO:0000313" key="1">
    <source>
        <dbReference type="EMBL" id="TNM89667.1"/>
    </source>
</evidence>
<protein>
    <submittedName>
        <fullName evidence="1">Uncharacterized protein</fullName>
    </submittedName>
</protein>
<comment type="caution">
    <text evidence="1">The sequence shown here is derived from an EMBL/GenBank/DDBJ whole genome shotgun (WGS) entry which is preliminary data.</text>
</comment>
<evidence type="ECO:0000313" key="2">
    <source>
        <dbReference type="Proteomes" id="UP000516260"/>
    </source>
</evidence>
<sequence length="189" mass="21417">MEEDSSQKEEEKDELEPGKAVYYTWAESTGSRELCWKCGTYSGKLKSEEDVCLDINSEKKLFVLSFYEGLQRVVLFTEDQHTYKLLCESEKVQLAEQEILLSLQNMGVSLVNNNSSQEVSFIGITRTAALCVRSILCLPLNHTITGHYWMINSVLLSLCTDCPVPHSAPLSLWSTDCHAHAWTLTYIQI</sequence>
<dbReference type="PANTHER" id="PTHR16166">
    <property type="entry name" value="VACUOLAR PROTEIN SORTING-ASSOCIATED PROTEIN VPS13"/>
    <property type="match status" value="1"/>
</dbReference>
<organism evidence="1 2">
    <name type="scientific">Takifugu bimaculatus</name>
    <dbReference type="NCBI Taxonomy" id="433685"/>
    <lineage>
        <taxon>Eukaryota</taxon>
        <taxon>Metazoa</taxon>
        <taxon>Chordata</taxon>
        <taxon>Craniata</taxon>
        <taxon>Vertebrata</taxon>
        <taxon>Euteleostomi</taxon>
        <taxon>Actinopterygii</taxon>
        <taxon>Neopterygii</taxon>
        <taxon>Teleostei</taxon>
        <taxon>Neoteleostei</taxon>
        <taxon>Acanthomorphata</taxon>
        <taxon>Eupercaria</taxon>
        <taxon>Tetraodontiformes</taxon>
        <taxon>Tetradontoidea</taxon>
        <taxon>Tetraodontidae</taxon>
        <taxon>Takifugu</taxon>
    </lineage>
</organism>
<keyword evidence="2" id="KW-1185">Reference proteome</keyword>
<dbReference type="InterPro" id="IPR026847">
    <property type="entry name" value="VPS13"/>
</dbReference>